<feature type="binding site" evidence="6">
    <location>
        <begin position="147"/>
        <end position="150"/>
    </location>
    <ligand>
        <name>FMN</name>
        <dbReference type="ChEBI" id="CHEBI:58210"/>
    </ligand>
</feature>
<dbReference type="Proteomes" id="UP001172738">
    <property type="component" value="Unassembled WGS sequence"/>
</dbReference>
<comment type="function">
    <text evidence="6">Quinone reductase that provides resistance to thiol-specific stress caused by electrophilic quinones.</text>
</comment>
<dbReference type="InterPro" id="IPR003680">
    <property type="entry name" value="Flavodoxin_fold"/>
</dbReference>
<keyword evidence="4 6" id="KW-0520">NAD</keyword>
<comment type="caution">
    <text evidence="6">Lacks conserved residue(s) required for the propagation of feature annotation.</text>
</comment>
<dbReference type="InterPro" id="IPR029039">
    <property type="entry name" value="Flavoprotein-like_sf"/>
</dbReference>
<organism evidence="8 9">
    <name type="scientific">Demequina zhanjiangensis</name>
    <dbReference type="NCBI Taxonomy" id="3051659"/>
    <lineage>
        <taxon>Bacteria</taxon>
        <taxon>Bacillati</taxon>
        <taxon>Actinomycetota</taxon>
        <taxon>Actinomycetes</taxon>
        <taxon>Micrococcales</taxon>
        <taxon>Demequinaceae</taxon>
        <taxon>Demequina</taxon>
    </lineage>
</organism>
<dbReference type="Pfam" id="PF02525">
    <property type="entry name" value="Flavodoxin_2"/>
    <property type="match status" value="1"/>
</dbReference>
<evidence type="ECO:0000256" key="3">
    <source>
        <dbReference type="ARBA" id="ARBA00023002"/>
    </source>
</evidence>
<keyword evidence="9" id="KW-1185">Reference proteome</keyword>
<evidence type="ECO:0000256" key="1">
    <source>
        <dbReference type="ARBA" id="ARBA00022630"/>
    </source>
</evidence>
<evidence type="ECO:0000256" key="6">
    <source>
        <dbReference type="HAMAP-Rule" id="MF_01216"/>
    </source>
</evidence>
<name>A0ABT8G3U3_9MICO</name>
<dbReference type="PANTHER" id="PTHR43741">
    <property type="entry name" value="FMN-DEPENDENT NADH-AZOREDUCTASE 1"/>
    <property type="match status" value="1"/>
</dbReference>
<protein>
    <recommendedName>
        <fullName evidence="6">FMN dependent NADH:quinone oxidoreductase</fullName>
        <ecNumber evidence="6">1.6.5.-</ecNumber>
    </recommendedName>
    <alternativeName>
        <fullName evidence="6">Azo-dye reductase</fullName>
    </alternativeName>
    <alternativeName>
        <fullName evidence="6">FMN-dependent NADH-azo compound oxidoreductase</fullName>
    </alternativeName>
    <alternativeName>
        <fullName evidence="6">FMN-dependent NADH-azoreductase</fullName>
        <ecNumber evidence="6">1.7.1.17</ecNumber>
    </alternativeName>
</protein>
<dbReference type="EC" id="1.6.5.-" evidence="6"/>
<evidence type="ECO:0000256" key="4">
    <source>
        <dbReference type="ARBA" id="ARBA00023027"/>
    </source>
</evidence>
<dbReference type="InterPro" id="IPR023048">
    <property type="entry name" value="NADH:quinone_OxRdtase_FMN_depd"/>
</dbReference>
<comment type="catalytic activity">
    <reaction evidence="6">
        <text>2 a quinone + NADH + H(+) = 2 a 1,4-benzosemiquinone + NAD(+)</text>
        <dbReference type="Rhea" id="RHEA:65952"/>
        <dbReference type="ChEBI" id="CHEBI:15378"/>
        <dbReference type="ChEBI" id="CHEBI:57540"/>
        <dbReference type="ChEBI" id="CHEBI:57945"/>
        <dbReference type="ChEBI" id="CHEBI:132124"/>
        <dbReference type="ChEBI" id="CHEBI:134225"/>
    </reaction>
</comment>
<comment type="caution">
    <text evidence="8">The sequence shown here is derived from an EMBL/GenBank/DDBJ whole genome shotgun (WGS) entry which is preliminary data.</text>
</comment>
<comment type="cofactor">
    <cofactor evidence="6">
        <name>FMN</name>
        <dbReference type="ChEBI" id="CHEBI:58210"/>
    </cofactor>
    <text evidence="6">Binds 1 FMN per subunit.</text>
</comment>
<dbReference type="Gene3D" id="3.40.50.360">
    <property type="match status" value="1"/>
</dbReference>
<dbReference type="HAMAP" id="MF_01216">
    <property type="entry name" value="Azoreductase_type1"/>
    <property type="match status" value="1"/>
</dbReference>
<evidence type="ECO:0000313" key="8">
    <source>
        <dbReference type="EMBL" id="MDN4473815.1"/>
    </source>
</evidence>
<dbReference type="InterPro" id="IPR050104">
    <property type="entry name" value="FMN-dep_NADH:Q_OxRdtase_AzoR1"/>
</dbReference>
<evidence type="ECO:0000259" key="7">
    <source>
        <dbReference type="Pfam" id="PF02525"/>
    </source>
</evidence>
<dbReference type="EC" id="1.7.1.17" evidence="6"/>
<evidence type="ECO:0000313" key="9">
    <source>
        <dbReference type="Proteomes" id="UP001172738"/>
    </source>
</evidence>
<keyword evidence="2 6" id="KW-0288">FMN</keyword>
<accession>A0ABT8G3U3</accession>
<dbReference type="RefSeq" id="WP_301129703.1">
    <property type="nucleotide sequence ID" value="NZ_JAUHPV010000008.1"/>
</dbReference>
<comment type="similarity">
    <text evidence="6">Belongs to the azoreductase type 1 family.</text>
</comment>
<comment type="function">
    <text evidence="6">Also exhibits azoreductase activity. Catalyzes the reductive cleavage of the azo bond in aromatic azo compounds to the corresponding amines.</text>
</comment>
<dbReference type="SUPFAM" id="SSF52218">
    <property type="entry name" value="Flavoproteins"/>
    <property type="match status" value="1"/>
</dbReference>
<evidence type="ECO:0000256" key="5">
    <source>
        <dbReference type="ARBA" id="ARBA00048542"/>
    </source>
</evidence>
<comment type="catalytic activity">
    <reaction evidence="5">
        <text>N,N-dimethyl-1,4-phenylenediamine + anthranilate + 2 NAD(+) = 2-(4-dimethylaminophenyl)diazenylbenzoate + 2 NADH + 2 H(+)</text>
        <dbReference type="Rhea" id="RHEA:55872"/>
        <dbReference type="ChEBI" id="CHEBI:15378"/>
        <dbReference type="ChEBI" id="CHEBI:15783"/>
        <dbReference type="ChEBI" id="CHEBI:16567"/>
        <dbReference type="ChEBI" id="CHEBI:57540"/>
        <dbReference type="ChEBI" id="CHEBI:57945"/>
        <dbReference type="ChEBI" id="CHEBI:71579"/>
        <dbReference type="EC" id="1.7.1.17"/>
    </reaction>
    <physiologicalReaction direction="right-to-left" evidence="5">
        <dbReference type="Rhea" id="RHEA:55874"/>
    </physiologicalReaction>
</comment>
<keyword evidence="1 6" id="KW-0285">Flavoprotein</keyword>
<comment type="subunit">
    <text evidence="6">Homodimer.</text>
</comment>
<evidence type="ECO:0000256" key="2">
    <source>
        <dbReference type="ARBA" id="ARBA00022643"/>
    </source>
</evidence>
<gene>
    <name evidence="6" type="primary">azoR</name>
    <name evidence="8" type="ORF">QQX04_12490</name>
</gene>
<feature type="binding site" evidence="6">
    <location>
        <begin position="17"/>
        <end position="19"/>
    </location>
    <ligand>
        <name>FMN</name>
        <dbReference type="ChEBI" id="CHEBI:58210"/>
    </ligand>
</feature>
<keyword evidence="3 6" id="KW-0560">Oxidoreductase</keyword>
<proteinExistence type="inferred from homology"/>
<reference evidence="8" key="1">
    <citation type="submission" date="2023-06" db="EMBL/GenBank/DDBJ databases">
        <title>SYSU T00b26.</title>
        <authorList>
            <person name="Gao L."/>
            <person name="Fang B.-Z."/>
            <person name="Li W.-J."/>
        </authorList>
    </citation>
    <scope>NUCLEOTIDE SEQUENCE</scope>
    <source>
        <strain evidence="8">SYSU T00b26</strain>
    </source>
</reference>
<dbReference type="PANTHER" id="PTHR43741:SF7">
    <property type="entry name" value="FMN-DEPENDENT NADH:QUINONE OXIDOREDUCTASE"/>
    <property type="match status" value="1"/>
</dbReference>
<sequence length="207" mass="23028">MAKLLVIRAHPLTSENSRSMRLTDEFVKTYKETHPDDDVLEQSLYNIAIPEIDLDLFSAWNKLREGVPFVRLHEAEQTKSTLFEGYTTQFLNMDKIVIANPLWNLQVPTRLKAWIDCICVAGKTFKYSETGEAVGLVAGKKALHIQTNGGVYNGQDPASQYVRTMLGFIGVTDFQAIAAEGMDHDPARAGEIMDAAFAEVRAAAESF</sequence>
<dbReference type="EMBL" id="JAUHPV010000008">
    <property type="protein sequence ID" value="MDN4473815.1"/>
    <property type="molecule type" value="Genomic_DNA"/>
</dbReference>
<feature type="domain" description="Flavodoxin-like fold" evidence="7">
    <location>
        <begin position="3"/>
        <end position="202"/>
    </location>
</feature>